<evidence type="ECO:0000313" key="3">
    <source>
        <dbReference type="Proteomes" id="UP000256900"/>
    </source>
</evidence>
<feature type="transmembrane region" description="Helical" evidence="1">
    <location>
        <begin position="209"/>
        <end position="233"/>
    </location>
</feature>
<feature type="transmembrane region" description="Helical" evidence="1">
    <location>
        <begin position="272"/>
        <end position="292"/>
    </location>
</feature>
<feature type="transmembrane region" description="Helical" evidence="1">
    <location>
        <begin position="297"/>
        <end position="315"/>
    </location>
</feature>
<dbReference type="EMBL" id="QUMO01000006">
    <property type="protein sequence ID" value="REF83195.1"/>
    <property type="molecule type" value="Genomic_DNA"/>
</dbReference>
<reference evidence="2 3" key="1">
    <citation type="submission" date="2018-08" db="EMBL/GenBank/DDBJ databases">
        <title>Genomic Encyclopedia of Type Strains, Phase IV (KMG-IV): sequencing the most valuable type-strain genomes for metagenomic binning, comparative biology and taxonomic classification.</title>
        <authorList>
            <person name="Goeker M."/>
        </authorList>
    </citation>
    <scope>NUCLEOTIDE SEQUENCE [LARGE SCALE GENOMIC DNA]</scope>
    <source>
        <strain evidence="2 3">BW863</strain>
    </source>
</reference>
<dbReference type="AlphaFoldDB" id="A0A3D9YKV9"/>
<comment type="caution">
    <text evidence="2">The sequence shown here is derived from an EMBL/GenBank/DDBJ whole genome shotgun (WGS) entry which is preliminary data.</text>
</comment>
<dbReference type="Proteomes" id="UP000256900">
    <property type="component" value="Unassembled WGS sequence"/>
</dbReference>
<keyword evidence="1" id="KW-1133">Transmembrane helix</keyword>
<proteinExistence type="predicted"/>
<protein>
    <recommendedName>
        <fullName evidence="4">Dolichyl-phosphate-mannose-protein mannosyltransferase</fullName>
    </recommendedName>
</protein>
<keyword evidence="3" id="KW-1185">Reference proteome</keyword>
<keyword evidence="1" id="KW-0812">Transmembrane</keyword>
<feature type="transmembrane region" description="Helical" evidence="1">
    <location>
        <begin position="171"/>
        <end position="197"/>
    </location>
</feature>
<evidence type="ECO:0000256" key="1">
    <source>
        <dbReference type="SAM" id="Phobius"/>
    </source>
</evidence>
<feature type="transmembrane region" description="Helical" evidence="1">
    <location>
        <begin position="115"/>
        <end position="134"/>
    </location>
</feature>
<sequence>MLNARIDMRPKTRATPNGVAIAVAGLTVLGLLLRLACAHGDLWLDEIWSLRNLQHLKNAGDILWRLPNDNNHLLNSLWLWLVGPAAPTVLARLESIAVGTLTIPVAAKFCGRSGPAAALTGAGLAAGGAIFVQYGSEARGYAGLLLMIFVAAEALENILEDSTPRTRLAFAGAVALGALFHLTMLAAAATLIAAAVLRLAYRGRPPREILIAGLDLALLGFLGALPALGLLAASVLNAHLLQEGALTPFSLAALGHSLTTLYAATLGLPYDLALPLALLACAGLTLAAVVLIASERLILPLTCLLLPPLVATLVQAPNVQYARFFLVGVLGLVILASDVIARLWDARRLLGVFLLVFLMALGNCIHVGELFVFGRGNIRPLVARMESHGPARFATNMPVEVWVSLNFYDPRGMLSEVQAQDWCSRPPDWFVLSDQPAAEASTATFGPPQCRTRYALDMVIPRAPLSGLRFALYRRAIP</sequence>
<keyword evidence="1" id="KW-0472">Membrane</keyword>
<name>A0A3D9YKV9_9HYPH</name>
<feature type="transmembrane region" description="Helical" evidence="1">
    <location>
        <begin position="352"/>
        <end position="374"/>
    </location>
</feature>
<feature type="transmembrane region" description="Helical" evidence="1">
    <location>
        <begin position="321"/>
        <end position="340"/>
    </location>
</feature>
<organism evidence="2 3">
    <name type="scientific">Methylovirgula ligni</name>
    <dbReference type="NCBI Taxonomy" id="569860"/>
    <lineage>
        <taxon>Bacteria</taxon>
        <taxon>Pseudomonadati</taxon>
        <taxon>Pseudomonadota</taxon>
        <taxon>Alphaproteobacteria</taxon>
        <taxon>Hyphomicrobiales</taxon>
        <taxon>Beijerinckiaceae</taxon>
        <taxon>Methylovirgula</taxon>
    </lineage>
</organism>
<evidence type="ECO:0000313" key="2">
    <source>
        <dbReference type="EMBL" id="REF83195.1"/>
    </source>
</evidence>
<evidence type="ECO:0008006" key="4">
    <source>
        <dbReference type="Google" id="ProtNLM"/>
    </source>
</evidence>
<accession>A0A3D9YKV9</accession>
<feature type="transmembrane region" description="Helical" evidence="1">
    <location>
        <begin position="140"/>
        <end position="159"/>
    </location>
</feature>
<gene>
    <name evidence="2" type="ORF">DES32_3110</name>
</gene>